<evidence type="ECO:0000256" key="4">
    <source>
        <dbReference type="ARBA" id="ARBA00023014"/>
    </source>
</evidence>
<dbReference type="InterPro" id="IPR036922">
    <property type="entry name" value="Rieske_2Fe-2S_sf"/>
</dbReference>
<dbReference type="PANTHER" id="PTHR42782:SF2">
    <property type="entry name" value="3-OXOACYL-[ACYL-CARRIER-PROTEIN] SYNTHASE-LIKE PROTEIN"/>
    <property type="match status" value="1"/>
</dbReference>
<keyword evidence="2" id="KW-0479">Metal-binding</keyword>
<dbReference type="InterPro" id="IPR054716">
    <property type="entry name" value="Sol_Rieske_ferrdox_dom"/>
</dbReference>
<feature type="domain" description="Rieske" evidence="5">
    <location>
        <begin position="21"/>
        <end position="128"/>
    </location>
</feature>
<protein>
    <recommendedName>
        <fullName evidence="5">Rieske domain-containing protein</fullName>
    </recommendedName>
</protein>
<dbReference type="EMBL" id="JADGIZ020000027">
    <property type="protein sequence ID" value="KAL2915096.1"/>
    <property type="molecule type" value="Genomic_DNA"/>
</dbReference>
<dbReference type="Pfam" id="PF04305">
    <property type="entry name" value="DUF455"/>
    <property type="match status" value="1"/>
</dbReference>
<dbReference type="Pfam" id="PF22543">
    <property type="entry name" value="Rieske_4"/>
    <property type="match status" value="1"/>
</dbReference>
<keyword evidence="4" id="KW-0411">Iron-sulfur</keyword>
<evidence type="ECO:0000256" key="3">
    <source>
        <dbReference type="ARBA" id="ARBA00023004"/>
    </source>
</evidence>
<organism evidence="6 7">
    <name type="scientific">Polyrhizophydium stewartii</name>
    <dbReference type="NCBI Taxonomy" id="2732419"/>
    <lineage>
        <taxon>Eukaryota</taxon>
        <taxon>Fungi</taxon>
        <taxon>Fungi incertae sedis</taxon>
        <taxon>Chytridiomycota</taxon>
        <taxon>Chytridiomycota incertae sedis</taxon>
        <taxon>Chytridiomycetes</taxon>
        <taxon>Rhizophydiales</taxon>
        <taxon>Rhizophydiales incertae sedis</taxon>
        <taxon>Polyrhizophydium</taxon>
    </lineage>
</organism>
<dbReference type="SUPFAM" id="SSF50022">
    <property type="entry name" value="ISP domain"/>
    <property type="match status" value="1"/>
</dbReference>
<name>A0ABR4N6D4_9FUNG</name>
<keyword evidence="3" id="KW-0408">Iron</keyword>
<evidence type="ECO:0000256" key="2">
    <source>
        <dbReference type="ARBA" id="ARBA00022723"/>
    </source>
</evidence>
<proteinExistence type="predicted"/>
<dbReference type="PROSITE" id="PS51296">
    <property type="entry name" value="RIESKE"/>
    <property type="match status" value="1"/>
</dbReference>
<dbReference type="Proteomes" id="UP001527925">
    <property type="component" value="Unassembled WGS sequence"/>
</dbReference>
<evidence type="ECO:0000259" key="5">
    <source>
        <dbReference type="PROSITE" id="PS51296"/>
    </source>
</evidence>
<dbReference type="InterPro" id="IPR017941">
    <property type="entry name" value="Rieske_2Fe-2S"/>
</dbReference>
<comment type="caution">
    <text evidence="6">The sequence shown here is derived from an EMBL/GenBank/DDBJ whole genome shotgun (WGS) entry which is preliminary data.</text>
</comment>
<accession>A0ABR4N6D4</accession>
<dbReference type="CDD" id="cd00657">
    <property type="entry name" value="Ferritin_like"/>
    <property type="match status" value="1"/>
</dbReference>
<reference evidence="6 7" key="1">
    <citation type="submission" date="2023-09" db="EMBL/GenBank/DDBJ databases">
        <title>Pangenome analysis of Batrachochytrium dendrobatidis and related Chytrids.</title>
        <authorList>
            <person name="Yacoub M.N."/>
            <person name="Stajich J.E."/>
            <person name="James T.Y."/>
        </authorList>
    </citation>
    <scope>NUCLEOTIDE SEQUENCE [LARGE SCALE GENOMIC DNA]</scope>
    <source>
        <strain evidence="6 7">JEL0888</strain>
    </source>
</reference>
<gene>
    <name evidence="6" type="ORF">HK105_205420</name>
</gene>
<evidence type="ECO:0000313" key="7">
    <source>
        <dbReference type="Proteomes" id="UP001527925"/>
    </source>
</evidence>
<dbReference type="InterPro" id="IPR009078">
    <property type="entry name" value="Ferritin-like_SF"/>
</dbReference>
<sequence>MARIGSIDDFRAADGGWRRALVRLARSEGGSGGAVDFVVVAAPGAAAPHGATVHAIEATCPHSGGPLHLGDIEDLGGPHAAIVCPWHEFRFALADGSCSTTDALCAETPTADILPDGSVTIDHKRLPVVADVRFFDVSERRPNAVGKAEPASGTATRNAPNAAEGECRSLVDYAIAVLNTADPAEKVALTFKAAELWSSGAIDEVQPALDMQIALAPSDQSHRRQIQSTNGAAVPDQPARHDDLGFVAPGKAKKLGKGGTVESRIAILHSLANIEQWAIDLAWDIIARFATCVAVDPESGSEEPLPWGFFSDFVRVASDEATHFSYLIERLEALGSHFGALPVHGGLWDSATDTKDSLAARLAIVHMVHEARGLDVNPQTIEKFRRAGDAASVEKLVKIHEDEITHVACGQRWFSWMCSIERQDRYARFHALVRQHFRGLLKPPFNDRDRLVAGLDSRYYMPLTAAAE</sequence>
<dbReference type="SUPFAM" id="SSF47240">
    <property type="entry name" value="Ferritin-like"/>
    <property type="match status" value="1"/>
</dbReference>
<dbReference type="PANTHER" id="PTHR42782">
    <property type="entry name" value="SI:CH73-314G15.3"/>
    <property type="match status" value="1"/>
</dbReference>
<dbReference type="CDD" id="cd03467">
    <property type="entry name" value="Rieske"/>
    <property type="match status" value="1"/>
</dbReference>
<evidence type="ECO:0000256" key="1">
    <source>
        <dbReference type="ARBA" id="ARBA00022714"/>
    </source>
</evidence>
<keyword evidence="1" id="KW-0001">2Fe-2S</keyword>
<dbReference type="InterPro" id="IPR007402">
    <property type="entry name" value="DUF455"/>
</dbReference>
<dbReference type="Gene3D" id="2.102.10.10">
    <property type="entry name" value="Rieske [2Fe-2S] iron-sulphur domain"/>
    <property type="match status" value="1"/>
</dbReference>
<keyword evidence="7" id="KW-1185">Reference proteome</keyword>
<evidence type="ECO:0000313" key="6">
    <source>
        <dbReference type="EMBL" id="KAL2915096.1"/>
    </source>
</evidence>